<name>A0A8K0KVR0_9PEZI</name>
<accession>A0A8K0KVR0</accession>
<dbReference type="Proteomes" id="UP000809789">
    <property type="component" value="Unassembled WGS sequence"/>
</dbReference>
<evidence type="ECO:0000256" key="3">
    <source>
        <dbReference type="SAM" id="MobiDB-lite"/>
    </source>
</evidence>
<dbReference type="PANTHER" id="PTHR13620:SF104">
    <property type="entry name" value="EXONUCLEASE 3'-5' DOMAIN-CONTAINING PROTEIN 2"/>
    <property type="match status" value="1"/>
</dbReference>
<dbReference type="InterPro" id="IPR036397">
    <property type="entry name" value="RNaseH_sf"/>
</dbReference>
<feature type="region of interest" description="Disordered" evidence="3">
    <location>
        <begin position="313"/>
        <end position="340"/>
    </location>
</feature>
<evidence type="ECO:0000313" key="6">
    <source>
        <dbReference type="Proteomes" id="UP000809789"/>
    </source>
</evidence>
<keyword evidence="6" id="KW-1185">Reference proteome</keyword>
<proteinExistence type="predicted"/>
<dbReference type="PANTHER" id="PTHR13620">
    <property type="entry name" value="3-5 EXONUCLEASE"/>
    <property type="match status" value="1"/>
</dbReference>
<dbReference type="GO" id="GO:0005634">
    <property type="term" value="C:nucleus"/>
    <property type="evidence" value="ECO:0007669"/>
    <property type="project" value="TreeGrafter"/>
</dbReference>
<keyword evidence="1" id="KW-0540">Nuclease</keyword>
<dbReference type="GO" id="GO:0006139">
    <property type="term" value="P:nucleobase-containing compound metabolic process"/>
    <property type="evidence" value="ECO:0007669"/>
    <property type="project" value="InterPro"/>
</dbReference>
<dbReference type="GO" id="GO:0005737">
    <property type="term" value="C:cytoplasm"/>
    <property type="evidence" value="ECO:0007669"/>
    <property type="project" value="TreeGrafter"/>
</dbReference>
<evidence type="ECO:0000256" key="1">
    <source>
        <dbReference type="ARBA" id="ARBA00022722"/>
    </source>
</evidence>
<evidence type="ECO:0000256" key="2">
    <source>
        <dbReference type="ARBA" id="ARBA00022801"/>
    </source>
</evidence>
<feature type="domain" description="3'-5' exonuclease" evidence="4">
    <location>
        <begin position="90"/>
        <end position="258"/>
    </location>
</feature>
<reference evidence="5" key="1">
    <citation type="submission" date="2021-07" db="EMBL/GenBank/DDBJ databases">
        <title>Elsinoe batatas strain:CRI-CJ2 Genome sequencing and assembly.</title>
        <authorList>
            <person name="Huang L."/>
        </authorList>
    </citation>
    <scope>NUCLEOTIDE SEQUENCE</scope>
    <source>
        <strain evidence="5">CRI-CJ2</strain>
    </source>
</reference>
<dbReference type="SUPFAM" id="SSF53098">
    <property type="entry name" value="Ribonuclease H-like"/>
    <property type="match status" value="1"/>
</dbReference>
<evidence type="ECO:0000313" key="5">
    <source>
        <dbReference type="EMBL" id="KAG8623619.1"/>
    </source>
</evidence>
<dbReference type="Pfam" id="PF01612">
    <property type="entry name" value="DNA_pol_A_exo1"/>
    <property type="match status" value="1"/>
</dbReference>
<keyword evidence="2" id="KW-0378">Hydrolase</keyword>
<sequence>MFKPTEWRRTHNPAGLLEADRSTAQSLSSMLDYHLSEEALSTAEAQLRGSDLVHWSHLLYVSSQGRPVEVLYCRNREWAQTVASTFLGEAVLGVDIEWEAVPKSFFGDIRDVKNHVSLIQIASESKIALFHVALFQGNAPDELMPAALREILTSESVMKAGVNIGGDARRIKSAFGIDCKGLVELSHTYRLVTYSNDRPELVNRKLVSLSTQVEDVLGCPLRKDDVRMSSWSKLLNREQQHYAAADAYAGFRLYHALEDARLSMTPVPPRPALYEKGETVLLANGQAPPKSRRPASPPADVTDTAQTLTITSEPCDAESVDPDKSGMDAEEAVNDNTGLASSDSRIATVDEWVSQYRAERVKRNIITAKRASLRVYGLWQQHGLSPAELAILLRDPPLKQSTIASYIVEAVAYDKDLPRDPARWKAVRNSVPDYVLKRYKGLATWLSTI</sequence>
<comment type="caution">
    <text evidence="5">The sequence shown here is derived from an EMBL/GenBank/DDBJ whole genome shotgun (WGS) entry which is preliminary data.</text>
</comment>
<dbReference type="OrthoDB" id="1920326at2759"/>
<dbReference type="GO" id="GO:0003676">
    <property type="term" value="F:nucleic acid binding"/>
    <property type="evidence" value="ECO:0007669"/>
    <property type="project" value="InterPro"/>
</dbReference>
<evidence type="ECO:0000259" key="4">
    <source>
        <dbReference type="Pfam" id="PF01612"/>
    </source>
</evidence>
<dbReference type="InterPro" id="IPR002562">
    <property type="entry name" value="3'-5'_exonuclease_dom"/>
</dbReference>
<dbReference type="GO" id="GO:0008408">
    <property type="term" value="F:3'-5' exonuclease activity"/>
    <property type="evidence" value="ECO:0007669"/>
    <property type="project" value="InterPro"/>
</dbReference>
<gene>
    <name evidence="5" type="ORF">KVT40_008595</name>
</gene>
<protein>
    <recommendedName>
        <fullName evidence="4">3'-5' exonuclease domain-containing protein</fullName>
    </recommendedName>
</protein>
<dbReference type="Gene3D" id="3.30.420.10">
    <property type="entry name" value="Ribonuclease H-like superfamily/Ribonuclease H"/>
    <property type="match status" value="1"/>
</dbReference>
<dbReference type="InterPro" id="IPR012337">
    <property type="entry name" value="RNaseH-like_sf"/>
</dbReference>
<organism evidence="5 6">
    <name type="scientific">Elsinoe batatas</name>
    <dbReference type="NCBI Taxonomy" id="2601811"/>
    <lineage>
        <taxon>Eukaryota</taxon>
        <taxon>Fungi</taxon>
        <taxon>Dikarya</taxon>
        <taxon>Ascomycota</taxon>
        <taxon>Pezizomycotina</taxon>
        <taxon>Dothideomycetes</taxon>
        <taxon>Dothideomycetidae</taxon>
        <taxon>Myriangiales</taxon>
        <taxon>Elsinoaceae</taxon>
        <taxon>Elsinoe</taxon>
    </lineage>
</organism>
<dbReference type="InterPro" id="IPR051132">
    <property type="entry name" value="3-5_Exonuclease_domain"/>
</dbReference>
<dbReference type="AlphaFoldDB" id="A0A8K0KVR0"/>
<dbReference type="EMBL" id="JAESVG020000010">
    <property type="protein sequence ID" value="KAG8623619.1"/>
    <property type="molecule type" value="Genomic_DNA"/>
</dbReference>
<dbReference type="CDD" id="cd06141">
    <property type="entry name" value="WRN_exo"/>
    <property type="match status" value="1"/>
</dbReference>